<dbReference type="AlphaFoldDB" id="A0AAE0N4T3"/>
<feature type="compositionally biased region" description="Basic residues" evidence="4">
    <location>
        <begin position="115"/>
        <end position="129"/>
    </location>
</feature>
<dbReference type="Pfam" id="PF26121">
    <property type="entry name" value="HTH_CDT1"/>
    <property type="match status" value="1"/>
</dbReference>
<sequence length="508" mass="55475">MPSAVSRQTRPVRGKLASSKLAVSSIASFTRVSKLQTIGKDLGEKTAALDSRRGPSIEIVLSSRKRKVESDTVTASTAKKLRHEVDDQTPAAIASVTRKKKTVTFAEPEAVNTPPKRHTPSASSARKRQFRADEDDVQQTPTESDSDPSFPEVLFERLNLQSSPTRKRTKTLVAQTQENQLNDDFILPQEVIDLLDLQVAFLKTLSMQHAHNGANTPVDLRNIYPSATQAWGKRRVTLDDIRMCIGVLTWTPVKGGKASSQPPFYLSDYGRGKICIEFKQHIESGPLREQKLNMDFEANLRTLWSGRRDQGTQVFIATLPKAAIEACASAAKAAPLLAKGQRTLEELKNGIVRKQQEKLQAKAAPPAGTPALLNPDGTKMTLLDRIRAKESLQSQSAQGPTPAQLQRRAALQRADEVAAVIGMLCMATGSGQARISFTMAAVLIKLKDSLRNPISQEDGACCVKLLAAEIAPQWLRVVTIGGRENVVVQPAFQPAKAWVQEKATTLLG</sequence>
<protein>
    <recommendedName>
        <fullName evidence="5">DNA replication factor Cdt1 C-terminal domain-containing protein</fullName>
    </recommendedName>
</protein>
<reference evidence="6" key="2">
    <citation type="submission" date="2023-06" db="EMBL/GenBank/DDBJ databases">
        <authorList>
            <consortium name="Lawrence Berkeley National Laboratory"/>
            <person name="Haridas S."/>
            <person name="Hensen N."/>
            <person name="Bonometti L."/>
            <person name="Westerberg I."/>
            <person name="Brannstrom I.O."/>
            <person name="Guillou S."/>
            <person name="Cros-Aarteil S."/>
            <person name="Calhoun S."/>
            <person name="Kuo A."/>
            <person name="Mondo S."/>
            <person name="Pangilinan J."/>
            <person name="Riley R."/>
            <person name="LaButti K."/>
            <person name="Andreopoulos B."/>
            <person name="Lipzen A."/>
            <person name="Chen C."/>
            <person name="Yanf M."/>
            <person name="Daum C."/>
            <person name="Ng V."/>
            <person name="Clum A."/>
            <person name="Steindorff A."/>
            <person name="Ohm R."/>
            <person name="Martin F."/>
            <person name="Silar P."/>
            <person name="Natvig D."/>
            <person name="Lalanne C."/>
            <person name="Gautier V."/>
            <person name="Ament-velasquez S.L."/>
            <person name="Kruys A."/>
            <person name="Hutchinson M.I."/>
            <person name="Powell A.J."/>
            <person name="Barry K."/>
            <person name="Miller A.N."/>
            <person name="Grigoriev I.V."/>
            <person name="Debuchy R."/>
            <person name="Gladieux P."/>
            <person name="Thoren M.H."/>
            <person name="Johannesson H."/>
        </authorList>
    </citation>
    <scope>NUCLEOTIDE SEQUENCE</scope>
    <source>
        <strain evidence="6">CBS 232.78</strain>
    </source>
</reference>
<feature type="coiled-coil region" evidence="3">
    <location>
        <begin position="337"/>
        <end position="364"/>
    </location>
</feature>
<evidence type="ECO:0000256" key="3">
    <source>
        <dbReference type="SAM" id="Coils"/>
    </source>
</evidence>
<evidence type="ECO:0000256" key="1">
    <source>
        <dbReference type="ARBA" id="ARBA00008356"/>
    </source>
</evidence>
<proteinExistence type="inferred from homology"/>
<keyword evidence="7" id="KW-1185">Reference proteome</keyword>
<dbReference type="Gene3D" id="1.10.10.1420">
    <property type="entry name" value="DNA replication factor Cdt1, C-terminal WH domain"/>
    <property type="match status" value="1"/>
</dbReference>
<feature type="domain" description="DNA replication factor Cdt1 C-terminal" evidence="5">
    <location>
        <begin position="382"/>
        <end position="481"/>
    </location>
</feature>
<evidence type="ECO:0000256" key="4">
    <source>
        <dbReference type="SAM" id="MobiDB-lite"/>
    </source>
</evidence>
<feature type="region of interest" description="Disordered" evidence="4">
    <location>
        <begin position="104"/>
        <end position="152"/>
    </location>
</feature>
<accession>A0AAE0N4T3</accession>
<name>A0AAE0N4T3_9PEZI</name>
<dbReference type="EMBL" id="JAULSW010000009">
    <property type="protein sequence ID" value="KAK3370275.1"/>
    <property type="molecule type" value="Genomic_DNA"/>
</dbReference>
<dbReference type="Proteomes" id="UP001285441">
    <property type="component" value="Unassembled WGS sequence"/>
</dbReference>
<dbReference type="InterPro" id="IPR032054">
    <property type="entry name" value="Cdt1_C"/>
</dbReference>
<evidence type="ECO:0000313" key="7">
    <source>
        <dbReference type="Proteomes" id="UP001285441"/>
    </source>
</evidence>
<comment type="similarity">
    <text evidence="1">Belongs to the Cdt1 family.</text>
</comment>
<keyword evidence="3" id="KW-0175">Coiled coil</keyword>
<evidence type="ECO:0000256" key="2">
    <source>
        <dbReference type="ARBA" id="ARBA00023306"/>
    </source>
</evidence>
<organism evidence="6 7">
    <name type="scientific">Podospora didyma</name>
    <dbReference type="NCBI Taxonomy" id="330526"/>
    <lineage>
        <taxon>Eukaryota</taxon>
        <taxon>Fungi</taxon>
        <taxon>Dikarya</taxon>
        <taxon>Ascomycota</taxon>
        <taxon>Pezizomycotina</taxon>
        <taxon>Sordariomycetes</taxon>
        <taxon>Sordariomycetidae</taxon>
        <taxon>Sordariales</taxon>
        <taxon>Podosporaceae</taxon>
        <taxon>Podospora</taxon>
    </lineage>
</organism>
<dbReference type="Pfam" id="PF16679">
    <property type="entry name" value="CDT1_C"/>
    <property type="match status" value="1"/>
</dbReference>
<dbReference type="InterPro" id="IPR038090">
    <property type="entry name" value="Cdt1_C_WH_dom_sf"/>
</dbReference>
<evidence type="ECO:0000313" key="6">
    <source>
        <dbReference type="EMBL" id="KAK3370275.1"/>
    </source>
</evidence>
<comment type="caution">
    <text evidence="6">The sequence shown here is derived from an EMBL/GenBank/DDBJ whole genome shotgun (WGS) entry which is preliminary data.</text>
</comment>
<evidence type="ECO:0000259" key="5">
    <source>
        <dbReference type="Pfam" id="PF16679"/>
    </source>
</evidence>
<reference evidence="6" key="1">
    <citation type="journal article" date="2023" name="Mol. Phylogenet. Evol.">
        <title>Genome-scale phylogeny and comparative genomics of the fungal order Sordariales.</title>
        <authorList>
            <person name="Hensen N."/>
            <person name="Bonometti L."/>
            <person name="Westerberg I."/>
            <person name="Brannstrom I.O."/>
            <person name="Guillou S."/>
            <person name="Cros-Aarteil S."/>
            <person name="Calhoun S."/>
            <person name="Haridas S."/>
            <person name="Kuo A."/>
            <person name="Mondo S."/>
            <person name="Pangilinan J."/>
            <person name="Riley R."/>
            <person name="LaButti K."/>
            <person name="Andreopoulos B."/>
            <person name="Lipzen A."/>
            <person name="Chen C."/>
            <person name="Yan M."/>
            <person name="Daum C."/>
            <person name="Ng V."/>
            <person name="Clum A."/>
            <person name="Steindorff A."/>
            <person name="Ohm R.A."/>
            <person name="Martin F."/>
            <person name="Silar P."/>
            <person name="Natvig D.O."/>
            <person name="Lalanne C."/>
            <person name="Gautier V."/>
            <person name="Ament-Velasquez S.L."/>
            <person name="Kruys A."/>
            <person name="Hutchinson M.I."/>
            <person name="Powell A.J."/>
            <person name="Barry K."/>
            <person name="Miller A.N."/>
            <person name="Grigoriev I.V."/>
            <person name="Debuchy R."/>
            <person name="Gladieux P."/>
            <person name="Hiltunen Thoren M."/>
            <person name="Johannesson H."/>
        </authorList>
    </citation>
    <scope>NUCLEOTIDE SEQUENCE</scope>
    <source>
        <strain evidence="6">CBS 232.78</strain>
    </source>
</reference>
<keyword evidence="2" id="KW-0131">Cell cycle</keyword>
<gene>
    <name evidence="6" type="ORF">B0H63DRAFT_313042</name>
</gene>